<protein>
    <recommendedName>
        <fullName evidence="2">MADF domain-containing protein</fullName>
    </recommendedName>
</protein>
<dbReference type="InterPro" id="IPR006578">
    <property type="entry name" value="MADF-dom"/>
</dbReference>
<dbReference type="Pfam" id="PF10545">
    <property type="entry name" value="MADF_DNA_bdg"/>
    <property type="match status" value="1"/>
</dbReference>
<reference evidence="3" key="1">
    <citation type="journal article" date="2023" name="G3 (Bethesda)">
        <title>Whole genome assemblies of Zophobas morio and Tenebrio molitor.</title>
        <authorList>
            <person name="Kaur S."/>
            <person name="Stinson S.A."/>
            <person name="diCenzo G.C."/>
        </authorList>
    </citation>
    <scope>NUCLEOTIDE SEQUENCE</scope>
    <source>
        <strain evidence="3">QUZm001</strain>
    </source>
</reference>
<evidence type="ECO:0000313" key="3">
    <source>
        <dbReference type="EMBL" id="KAJ3661735.1"/>
    </source>
</evidence>
<evidence type="ECO:0000313" key="4">
    <source>
        <dbReference type="Proteomes" id="UP001168821"/>
    </source>
</evidence>
<dbReference type="EMBL" id="JALNTZ010000002">
    <property type="protein sequence ID" value="KAJ3661735.1"/>
    <property type="molecule type" value="Genomic_DNA"/>
</dbReference>
<dbReference type="AlphaFoldDB" id="A0AA38IT56"/>
<evidence type="ECO:0000259" key="2">
    <source>
        <dbReference type="Pfam" id="PF10545"/>
    </source>
</evidence>
<dbReference type="PANTHER" id="PTHR21505">
    <property type="entry name" value="MADF DOMAIN-CONTAINING PROTEIN-RELATED"/>
    <property type="match status" value="1"/>
</dbReference>
<organism evidence="3 4">
    <name type="scientific">Zophobas morio</name>
    <dbReference type="NCBI Taxonomy" id="2755281"/>
    <lineage>
        <taxon>Eukaryota</taxon>
        <taxon>Metazoa</taxon>
        <taxon>Ecdysozoa</taxon>
        <taxon>Arthropoda</taxon>
        <taxon>Hexapoda</taxon>
        <taxon>Insecta</taxon>
        <taxon>Pterygota</taxon>
        <taxon>Neoptera</taxon>
        <taxon>Endopterygota</taxon>
        <taxon>Coleoptera</taxon>
        <taxon>Polyphaga</taxon>
        <taxon>Cucujiformia</taxon>
        <taxon>Tenebrionidae</taxon>
        <taxon>Zophobas</taxon>
    </lineage>
</organism>
<feature type="region of interest" description="Disordered" evidence="1">
    <location>
        <begin position="111"/>
        <end position="134"/>
    </location>
</feature>
<accession>A0AA38IT56</accession>
<sequence>MSWSRQQCETLIEEYQKYACLYAVKSPQYKNKHARQSALEKIQEQLEPLRANVTLAEIKAKISEFRKWNASKHSAAGEDSVSIFILRLNVGSIKILLQTYVPTICSDSLTWSDRSDKENNSMPQTNMMESETGEHSTEEDVHAEDYVVSPTGVLEVDDGSLAPGVSSDSTTPQAKKLKVRHRATPDCNIMKEASKALTAISNSINKKAAVAVTAQTVANETLAQFIVTKLEQITDYDIRLEAEEAITSKLYECIKKCRNIDLNKQ</sequence>
<comment type="caution">
    <text evidence="3">The sequence shown here is derived from an EMBL/GenBank/DDBJ whole genome shotgun (WGS) entry which is preliminary data.</text>
</comment>
<proteinExistence type="predicted"/>
<dbReference type="Proteomes" id="UP001168821">
    <property type="component" value="Unassembled WGS sequence"/>
</dbReference>
<dbReference type="PANTHER" id="PTHR21505:SF12">
    <property type="entry name" value="MADF DOMAIN-CONTAINING PROTEIN-RELATED"/>
    <property type="match status" value="1"/>
</dbReference>
<keyword evidence="4" id="KW-1185">Reference proteome</keyword>
<gene>
    <name evidence="3" type="ORF">Zmor_006122</name>
</gene>
<evidence type="ECO:0000256" key="1">
    <source>
        <dbReference type="SAM" id="MobiDB-lite"/>
    </source>
</evidence>
<feature type="compositionally biased region" description="Polar residues" evidence="1">
    <location>
        <begin position="120"/>
        <end position="129"/>
    </location>
</feature>
<feature type="domain" description="MADF" evidence="2">
    <location>
        <begin position="11"/>
        <end position="68"/>
    </location>
</feature>
<name>A0AA38IT56_9CUCU</name>